<name>A0A7J6GCJ0_CANSA</name>
<sequence length="79" mass="8769">MDFSSSPSLTASCSVRTAEIDENGERLRLKVDKDLDLPPWLNMEQNGKEGGSVDTRKVQNGVFKSNESNIGRPTKQEKT</sequence>
<gene>
    <name evidence="2" type="ORF">F8388_016998</name>
</gene>
<accession>A0A7J6GCJ0</accession>
<evidence type="ECO:0000256" key="1">
    <source>
        <dbReference type="SAM" id="MobiDB-lite"/>
    </source>
</evidence>
<dbReference type="Proteomes" id="UP000525078">
    <property type="component" value="Unassembled WGS sequence"/>
</dbReference>
<comment type="caution">
    <text evidence="2">The sequence shown here is derived from an EMBL/GenBank/DDBJ whole genome shotgun (WGS) entry which is preliminary data.</text>
</comment>
<reference evidence="2 3" key="1">
    <citation type="journal article" date="2020" name="bioRxiv">
        <title>Sequence and annotation of 42 cannabis genomes reveals extensive copy number variation in cannabinoid synthesis and pathogen resistance genes.</title>
        <authorList>
            <person name="Mckernan K.J."/>
            <person name="Helbert Y."/>
            <person name="Kane L.T."/>
            <person name="Ebling H."/>
            <person name="Zhang L."/>
            <person name="Liu B."/>
            <person name="Eaton Z."/>
            <person name="Mclaughlin S."/>
            <person name="Kingan S."/>
            <person name="Baybayan P."/>
            <person name="Concepcion G."/>
            <person name="Jordan M."/>
            <person name="Riva A."/>
            <person name="Barbazuk W."/>
            <person name="Harkins T."/>
        </authorList>
    </citation>
    <scope>NUCLEOTIDE SEQUENCE [LARGE SCALE GENOMIC DNA]</scope>
    <source>
        <strain evidence="3">cv. Jamaican Lion 4</strain>
        <tissue evidence="2">Leaf</tissue>
    </source>
</reference>
<evidence type="ECO:0000313" key="2">
    <source>
        <dbReference type="EMBL" id="KAF4380644.1"/>
    </source>
</evidence>
<protein>
    <submittedName>
        <fullName evidence="2">Uncharacterized protein</fullName>
    </submittedName>
</protein>
<organism evidence="2 3">
    <name type="scientific">Cannabis sativa</name>
    <name type="common">Hemp</name>
    <name type="synonym">Marijuana</name>
    <dbReference type="NCBI Taxonomy" id="3483"/>
    <lineage>
        <taxon>Eukaryota</taxon>
        <taxon>Viridiplantae</taxon>
        <taxon>Streptophyta</taxon>
        <taxon>Embryophyta</taxon>
        <taxon>Tracheophyta</taxon>
        <taxon>Spermatophyta</taxon>
        <taxon>Magnoliopsida</taxon>
        <taxon>eudicotyledons</taxon>
        <taxon>Gunneridae</taxon>
        <taxon>Pentapetalae</taxon>
        <taxon>rosids</taxon>
        <taxon>fabids</taxon>
        <taxon>Rosales</taxon>
        <taxon>Cannabaceae</taxon>
        <taxon>Cannabis</taxon>
    </lineage>
</organism>
<feature type="compositionally biased region" description="Polar residues" evidence="1">
    <location>
        <begin position="62"/>
        <end position="71"/>
    </location>
</feature>
<evidence type="ECO:0000313" key="3">
    <source>
        <dbReference type="Proteomes" id="UP000525078"/>
    </source>
</evidence>
<dbReference type="EMBL" id="JAATIP010000064">
    <property type="protein sequence ID" value="KAF4380644.1"/>
    <property type="molecule type" value="Genomic_DNA"/>
</dbReference>
<feature type="region of interest" description="Disordered" evidence="1">
    <location>
        <begin position="38"/>
        <end position="79"/>
    </location>
</feature>
<dbReference type="AlphaFoldDB" id="A0A7J6GCJ0"/>
<proteinExistence type="predicted"/>